<dbReference type="AlphaFoldDB" id="D6Z859"/>
<dbReference type="InterPro" id="IPR036188">
    <property type="entry name" value="FAD/NAD-bd_sf"/>
</dbReference>
<gene>
    <name evidence="1" type="ordered locus">Srot_1678</name>
</gene>
<dbReference type="KEGG" id="srt:Srot_1678"/>
<evidence type="ECO:0000313" key="1">
    <source>
        <dbReference type="EMBL" id="ADG98139.1"/>
    </source>
</evidence>
<name>D6Z859_SEGRD</name>
<dbReference type="PRINTS" id="PR00420">
    <property type="entry name" value="RNGMNOXGNASE"/>
</dbReference>
<dbReference type="PANTHER" id="PTHR10668:SF105">
    <property type="entry name" value="DEHYDROGENASE-RELATED"/>
    <property type="match status" value="1"/>
</dbReference>
<reference evidence="1 2" key="1">
    <citation type="journal article" date="2010" name="Stand. Genomic Sci.">
        <title>Complete genome sequence of Segniliparus rotundus type strain (CDC 1076).</title>
        <authorList>
            <person name="Sikorski J."/>
            <person name="Lapidus A."/>
            <person name="Copeland A."/>
            <person name="Misra M."/>
            <person name="Glavina Del Rio T."/>
            <person name="Nolan M."/>
            <person name="Lucas S."/>
            <person name="Chen F."/>
            <person name="Tice H."/>
            <person name="Cheng J.F."/>
            <person name="Jando M."/>
            <person name="Schneider S."/>
            <person name="Bruce D."/>
            <person name="Goodwin L."/>
            <person name="Pitluck S."/>
            <person name="Liolios K."/>
            <person name="Mikhailova N."/>
            <person name="Pati A."/>
            <person name="Ivanova N."/>
            <person name="Mavromatis K."/>
            <person name="Chen A."/>
            <person name="Palaniappan K."/>
            <person name="Chertkov O."/>
            <person name="Land M."/>
            <person name="Hauser L."/>
            <person name="Chang Y.J."/>
            <person name="Jeffries C.D."/>
            <person name="Brettin T."/>
            <person name="Detter J.C."/>
            <person name="Han C."/>
            <person name="Rohde M."/>
            <person name="Goker M."/>
            <person name="Bristow J."/>
            <person name="Eisen J.A."/>
            <person name="Markowitz V."/>
            <person name="Hugenholtz P."/>
            <person name="Kyrpides N.C."/>
            <person name="Klenk H.P."/>
        </authorList>
    </citation>
    <scope>NUCLEOTIDE SEQUENCE [LARGE SCALE GENOMIC DNA]</scope>
    <source>
        <strain evidence="2">ATCC BAA-972 / CDC 1076 / CIP 108378 / DSM 44985 / JCM 13578</strain>
    </source>
</reference>
<evidence type="ECO:0000313" key="2">
    <source>
        <dbReference type="Proteomes" id="UP000002247"/>
    </source>
</evidence>
<dbReference type="Pfam" id="PF13450">
    <property type="entry name" value="NAD_binding_8"/>
    <property type="match status" value="1"/>
</dbReference>
<proteinExistence type="predicted"/>
<dbReference type="PANTHER" id="PTHR10668">
    <property type="entry name" value="PHYTOENE DEHYDROGENASE"/>
    <property type="match status" value="1"/>
</dbReference>
<dbReference type="SUPFAM" id="SSF51905">
    <property type="entry name" value="FAD/NAD(P)-binding domain"/>
    <property type="match status" value="1"/>
</dbReference>
<dbReference type="Gene3D" id="3.50.50.60">
    <property type="entry name" value="FAD/NAD(P)-binding domain"/>
    <property type="match status" value="1"/>
</dbReference>
<sequence length="504" mass="52568">MSSADETDAVVVGSGPNGLAAAVVLARAGLAVRVYEAQDTLGGGARTLDLGLGRGVRHDICSAVHPMALASPFFQAFDLPARGVELIQPEIAYAQAFPGRAAAVAYRDLDRTSSELSSPGWKTLLRPLVASQEAVTALALGDQRSIPPGLVSKAGLRFGAQFAARLTRLRFDGAASLLGDDGAALLAGVAAHQIGPLRSCSAAAVGLTLSALAHAVGWPIPRGGSQSLVDALVADLLAHGASVRTGCRIAAFESLPRARAYLFDCSPRALARLLGDRLPGSVRAGLLRYPYGNAATKVDFVLNEPVPWADERLRRAGTVHMGGSAAQVASAERDVAAGRHAPQPVVLVSQPASFDPSRVGSSGQRPLWTYAHVPSGSDLDMTQTVIAQIERAAPGFRDTIAASQCVPAARLAEHNENYIDGDIAVGAISLYRLFARPRPAWNPYRTGQQGVYLCSSATPPGPGVHGMAGLYAARAALRERFAVREMPELGPRPGPAEPGTKALF</sequence>
<dbReference type="HOGENOM" id="CLU_019327_1_1_11"/>
<accession>D6Z859</accession>
<dbReference type="RefSeq" id="WP_013138592.1">
    <property type="nucleotide sequence ID" value="NC_014168.1"/>
</dbReference>
<dbReference type="OrthoDB" id="833207at2"/>
<organism evidence="1 2">
    <name type="scientific">Segniliparus rotundus (strain ATCC BAA-972 / CDC 1076 / CIP 108378 / DSM 44985 / JCM 13578)</name>
    <dbReference type="NCBI Taxonomy" id="640132"/>
    <lineage>
        <taxon>Bacteria</taxon>
        <taxon>Bacillati</taxon>
        <taxon>Actinomycetota</taxon>
        <taxon>Actinomycetes</taxon>
        <taxon>Mycobacteriales</taxon>
        <taxon>Segniliparaceae</taxon>
        <taxon>Segniliparus</taxon>
    </lineage>
</organism>
<keyword evidence="2" id="KW-1185">Reference proteome</keyword>
<protein>
    <submittedName>
        <fullName evidence="1">FAD dependent oxidoreductase</fullName>
    </submittedName>
</protein>
<dbReference type="STRING" id="640132.Srot_1678"/>
<dbReference type="Proteomes" id="UP000002247">
    <property type="component" value="Chromosome"/>
</dbReference>
<dbReference type="eggNOG" id="COG1233">
    <property type="taxonomic scope" value="Bacteria"/>
</dbReference>
<dbReference type="EMBL" id="CP001958">
    <property type="protein sequence ID" value="ADG98139.1"/>
    <property type="molecule type" value="Genomic_DNA"/>
</dbReference>